<evidence type="ECO:0000313" key="2">
    <source>
        <dbReference type="Proteomes" id="UP000703893"/>
    </source>
</evidence>
<dbReference type="EMBL" id="VGJX01000010">
    <property type="protein sequence ID" value="MBM3273588.1"/>
    <property type="molecule type" value="Genomic_DNA"/>
</dbReference>
<name>A0A938BLT7_9BACT</name>
<comment type="caution">
    <text evidence="1">The sequence shown here is derived from an EMBL/GenBank/DDBJ whole genome shotgun (WGS) entry which is preliminary data.</text>
</comment>
<dbReference type="Proteomes" id="UP000703893">
    <property type="component" value="Unassembled WGS sequence"/>
</dbReference>
<protein>
    <submittedName>
        <fullName evidence="1">Uncharacterized protein</fullName>
    </submittedName>
</protein>
<reference evidence="1 2" key="1">
    <citation type="submission" date="2019-03" db="EMBL/GenBank/DDBJ databases">
        <title>Lake Tanganyika Metagenome-Assembled Genomes (MAGs).</title>
        <authorList>
            <person name="Tran P."/>
        </authorList>
    </citation>
    <scope>NUCLEOTIDE SEQUENCE [LARGE SCALE GENOMIC DNA]</scope>
    <source>
        <strain evidence="1">K_DeepCast_65m_m2_236</strain>
    </source>
</reference>
<proteinExistence type="predicted"/>
<sequence>MGAKGKPVTDLLTEARRLVQRKAEQDRQRLAEVRRSGGRMFWATYAAGLAADGYPLPAIARRVGCSPFEARGLVSAFGRHQAGASLTKACEAVRLPSKGL</sequence>
<accession>A0A938BLT7</accession>
<dbReference type="AlphaFoldDB" id="A0A938BLT7"/>
<evidence type="ECO:0000313" key="1">
    <source>
        <dbReference type="EMBL" id="MBM3273588.1"/>
    </source>
</evidence>
<organism evidence="1 2">
    <name type="scientific">Candidatus Tanganyikabacteria bacterium</name>
    <dbReference type="NCBI Taxonomy" id="2961651"/>
    <lineage>
        <taxon>Bacteria</taxon>
        <taxon>Bacillati</taxon>
        <taxon>Candidatus Sericytochromatia</taxon>
        <taxon>Candidatus Tanganyikabacteria</taxon>
    </lineage>
</organism>
<gene>
    <name evidence="1" type="ORF">FJZ00_00440</name>
</gene>